<accession>A0AAD7IU44</accession>
<name>A0AAD7IU44_9AGAR</name>
<comment type="similarity">
    <text evidence="4">Belongs to the class I-like SAM-binding methyltransferase superfamily.</text>
</comment>
<dbReference type="Gene3D" id="3.40.50.150">
    <property type="entry name" value="Vaccinia Virus protein VP39"/>
    <property type="match status" value="1"/>
</dbReference>
<dbReference type="GO" id="GO:0016740">
    <property type="term" value="F:transferase activity"/>
    <property type="evidence" value="ECO:0007669"/>
    <property type="project" value="UniProtKB-KW"/>
</dbReference>
<evidence type="ECO:0008006" key="7">
    <source>
        <dbReference type="Google" id="ProtNLM"/>
    </source>
</evidence>
<dbReference type="InterPro" id="IPR029063">
    <property type="entry name" value="SAM-dependent_MTases_sf"/>
</dbReference>
<sequence length="321" mass="35152">MTEYTKPPLDENLYKTSDADLAFVKAQSGIQDPDELKKHVLAVQKKAYDSYGHHCIRSFAFTRTKISTLPAYQQVLALGRERPGAILLDLGCCFGTDIRKAASDGFPQQNLIASDLRPGKSRYPRVQSLLLISCKVFWNLGHELFRSTPETFPIAFLAGDALDPAFLEPSPPFASPADVSTPAPAPLTALTSLTPLRGHVAAIHISSVFHLFFEPQQLQLARALAGLLSPVPGSVIFGAHVGRGTKGFREEALCSGGHHMFCHSPDSWKAMWEEVFPEGTVKVDAKLISREKVDTNLSSSDKTTGDRSTEAGFMRWSVTRI</sequence>
<dbReference type="InterPro" id="IPR051654">
    <property type="entry name" value="Meroterpenoid_MTases"/>
</dbReference>
<keyword evidence="3" id="KW-0949">S-adenosyl-L-methionine</keyword>
<comment type="caution">
    <text evidence="5">The sequence shown here is derived from an EMBL/GenBank/DDBJ whole genome shotgun (WGS) entry which is preliminary data.</text>
</comment>
<organism evidence="5 6">
    <name type="scientific">Mycena maculata</name>
    <dbReference type="NCBI Taxonomy" id="230809"/>
    <lineage>
        <taxon>Eukaryota</taxon>
        <taxon>Fungi</taxon>
        <taxon>Dikarya</taxon>
        <taxon>Basidiomycota</taxon>
        <taxon>Agaricomycotina</taxon>
        <taxon>Agaricomycetes</taxon>
        <taxon>Agaricomycetidae</taxon>
        <taxon>Agaricales</taxon>
        <taxon>Marasmiineae</taxon>
        <taxon>Mycenaceae</taxon>
        <taxon>Mycena</taxon>
    </lineage>
</organism>
<evidence type="ECO:0000256" key="1">
    <source>
        <dbReference type="ARBA" id="ARBA00005179"/>
    </source>
</evidence>
<dbReference type="Proteomes" id="UP001215280">
    <property type="component" value="Unassembled WGS sequence"/>
</dbReference>
<evidence type="ECO:0000313" key="6">
    <source>
        <dbReference type="Proteomes" id="UP001215280"/>
    </source>
</evidence>
<keyword evidence="2" id="KW-0808">Transferase</keyword>
<proteinExistence type="inferred from homology"/>
<evidence type="ECO:0000256" key="4">
    <source>
        <dbReference type="ARBA" id="ARBA00038314"/>
    </source>
</evidence>
<gene>
    <name evidence="5" type="ORF">DFH07DRAFT_888089</name>
</gene>
<dbReference type="AlphaFoldDB" id="A0AAD7IU44"/>
<dbReference type="PANTHER" id="PTHR35897:SF1">
    <property type="entry name" value="METHYLTRANSFERASE AUSD"/>
    <property type="match status" value="1"/>
</dbReference>
<evidence type="ECO:0000256" key="3">
    <source>
        <dbReference type="ARBA" id="ARBA00022691"/>
    </source>
</evidence>
<comment type="pathway">
    <text evidence="1">Secondary metabolite biosynthesis.</text>
</comment>
<evidence type="ECO:0000256" key="2">
    <source>
        <dbReference type="ARBA" id="ARBA00022679"/>
    </source>
</evidence>
<reference evidence="5" key="1">
    <citation type="submission" date="2023-03" db="EMBL/GenBank/DDBJ databases">
        <title>Massive genome expansion in bonnet fungi (Mycena s.s.) driven by repeated elements and novel gene families across ecological guilds.</title>
        <authorList>
            <consortium name="Lawrence Berkeley National Laboratory"/>
            <person name="Harder C.B."/>
            <person name="Miyauchi S."/>
            <person name="Viragh M."/>
            <person name="Kuo A."/>
            <person name="Thoen E."/>
            <person name="Andreopoulos B."/>
            <person name="Lu D."/>
            <person name="Skrede I."/>
            <person name="Drula E."/>
            <person name="Henrissat B."/>
            <person name="Morin E."/>
            <person name="Kohler A."/>
            <person name="Barry K."/>
            <person name="LaButti K."/>
            <person name="Morin E."/>
            <person name="Salamov A."/>
            <person name="Lipzen A."/>
            <person name="Mereny Z."/>
            <person name="Hegedus B."/>
            <person name="Baldrian P."/>
            <person name="Stursova M."/>
            <person name="Weitz H."/>
            <person name="Taylor A."/>
            <person name="Grigoriev I.V."/>
            <person name="Nagy L.G."/>
            <person name="Martin F."/>
            <person name="Kauserud H."/>
        </authorList>
    </citation>
    <scope>NUCLEOTIDE SEQUENCE</scope>
    <source>
        <strain evidence="5">CBHHK188m</strain>
    </source>
</reference>
<keyword evidence="6" id="KW-1185">Reference proteome</keyword>
<protein>
    <recommendedName>
        <fullName evidence="7">Methyltransferase domain-containing protein</fullName>
    </recommendedName>
</protein>
<dbReference type="EMBL" id="JARJLG010000082">
    <property type="protein sequence ID" value="KAJ7750474.1"/>
    <property type="molecule type" value="Genomic_DNA"/>
</dbReference>
<evidence type="ECO:0000313" key="5">
    <source>
        <dbReference type="EMBL" id="KAJ7750474.1"/>
    </source>
</evidence>
<dbReference type="SUPFAM" id="SSF53335">
    <property type="entry name" value="S-adenosyl-L-methionine-dependent methyltransferases"/>
    <property type="match status" value="1"/>
</dbReference>
<dbReference type="PANTHER" id="PTHR35897">
    <property type="entry name" value="METHYLTRANSFERASE AUSD"/>
    <property type="match status" value="1"/>
</dbReference>